<dbReference type="GeneID" id="32587992"/>
<dbReference type="Proteomes" id="UP000077173">
    <property type="component" value="Unassembled WGS sequence"/>
</dbReference>
<feature type="region of interest" description="Disordered" evidence="1">
    <location>
        <begin position="1"/>
        <end position="47"/>
    </location>
</feature>
<accession>A0A176ZDL3</accession>
<keyword evidence="3" id="KW-1185">Reference proteome</keyword>
<comment type="caution">
    <text evidence="2">The sequence shown here is derived from an EMBL/GenBank/DDBJ whole genome shotgun (WGS) entry which is preliminary data.</text>
</comment>
<dbReference type="EMBL" id="LSEF01000033">
    <property type="protein sequence ID" value="OAF18669.1"/>
    <property type="molecule type" value="Genomic_DNA"/>
</dbReference>
<proteinExistence type="predicted"/>
<gene>
    <name evidence="2" type="ORF">AXW67_03930</name>
</gene>
<organism evidence="2 3">
    <name type="scientific">Bradyrhizobium neotropicale</name>
    <dbReference type="NCBI Taxonomy" id="1497615"/>
    <lineage>
        <taxon>Bacteria</taxon>
        <taxon>Pseudomonadati</taxon>
        <taxon>Pseudomonadota</taxon>
        <taxon>Alphaproteobacteria</taxon>
        <taxon>Hyphomicrobiales</taxon>
        <taxon>Nitrobacteraceae</taxon>
        <taxon>Bradyrhizobium</taxon>
    </lineage>
</organism>
<evidence type="ECO:0000256" key="1">
    <source>
        <dbReference type="SAM" id="MobiDB-lite"/>
    </source>
</evidence>
<reference evidence="2 3" key="1">
    <citation type="submission" date="2016-02" db="EMBL/GenBank/DDBJ databases">
        <title>Draft genome sequence of the strain BR 10247T Bradyrhizobium neotropicale isolated from nodules of Centrolobium paraense.</title>
        <authorList>
            <person name="Simoes-Araujo J.L."/>
            <person name="Barauna A.C."/>
            <person name="Silva K."/>
            <person name="Zilli J.E."/>
        </authorList>
    </citation>
    <scope>NUCLEOTIDE SEQUENCE [LARGE SCALE GENOMIC DNA]</scope>
    <source>
        <strain evidence="2 3">BR 10247</strain>
    </source>
</reference>
<protein>
    <submittedName>
        <fullName evidence="2">Uncharacterized protein</fullName>
    </submittedName>
</protein>
<evidence type="ECO:0000313" key="2">
    <source>
        <dbReference type="EMBL" id="OAF18669.1"/>
    </source>
</evidence>
<feature type="compositionally biased region" description="Low complexity" evidence="1">
    <location>
        <begin position="30"/>
        <end position="39"/>
    </location>
</feature>
<name>A0A176ZDL3_9BRAD</name>
<sequence length="63" mass="6841">MSELAERHSLSPKMRRAASAKATPIRKSNIKSTSKNSNGSDREQGETALAAAFARALERKAVR</sequence>
<evidence type="ECO:0000313" key="3">
    <source>
        <dbReference type="Proteomes" id="UP000077173"/>
    </source>
</evidence>
<dbReference type="AlphaFoldDB" id="A0A176ZDL3"/>